<evidence type="ECO:0000313" key="2">
    <source>
        <dbReference type="EMBL" id="BAV65767.1"/>
    </source>
</evidence>
<name>A0A1E1F5J4_9SPHN</name>
<dbReference type="EMBL" id="AP017655">
    <property type="protein sequence ID" value="BAV65767.1"/>
    <property type="molecule type" value="Genomic_DNA"/>
</dbReference>
<feature type="region of interest" description="Disordered" evidence="1">
    <location>
        <begin position="16"/>
        <end position="45"/>
    </location>
</feature>
<dbReference type="OrthoDB" id="8562788at2"/>
<dbReference type="RefSeq" id="WP_066519691.1">
    <property type="nucleotide sequence ID" value="NZ_AP017655.1"/>
</dbReference>
<dbReference type="Pfam" id="PF05944">
    <property type="entry name" value="Phage_term_smal"/>
    <property type="match status" value="1"/>
</dbReference>
<accession>A0A1E1F5J4</accession>
<dbReference type="GO" id="GO:0003677">
    <property type="term" value="F:DNA binding"/>
    <property type="evidence" value="ECO:0007669"/>
    <property type="project" value="InterPro"/>
</dbReference>
<dbReference type="Proteomes" id="UP000218272">
    <property type="component" value="Chromosome SCLO_1"/>
</dbReference>
<evidence type="ECO:0000256" key="1">
    <source>
        <dbReference type="SAM" id="MobiDB-lite"/>
    </source>
</evidence>
<keyword evidence="3" id="KW-1185">Reference proteome</keyword>
<dbReference type="GO" id="GO:0004519">
    <property type="term" value="F:endonuclease activity"/>
    <property type="evidence" value="ECO:0007669"/>
    <property type="project" value="InterPro"/>
</dbReference>
<organism evidence="2 3">
    <name type="scientific">Sphingobium cloacae</name>
    <dbReference type="NCBI Taxonomy" id="120107"/>
    <lineage>
        <taxon>Bacteria</taxon>
        <taxon>Pseudomonadati</taxon>
        <taxon>Pseudomonadota</taxon>
        <taxon>Alphaproteobacteria</taxon>
        <taxon>Sphingomonadales</taxon>
        <taxon>Sphingomonadaceae</taxon>
        <taxon>Sphingobium</taxon>
    </lineage>
</organism>
<dbReference type="AlphaFoldDB" id="A0A1E1F5J4"/>
<proteinExistence type="predicted"/>
<protein>
    <submittedName>
        <fullName evidence="2">Terminase</fullName>
    </submittedName>
</protein>
<reference evidence="2 3" key="1">
    <citation type="submission" date="2016-10" db="EMBL/GenBank/DDBJ databases">
        <title>Complete Genome Sequence of the Nonylphenol-Degrading Bacterium Sphingobium cloacae JCM 10874T.</title>
        <authorList>
            <person name="Ootsuka M."/>
            <person name="Nishizawa T."/>
            <person name="Ohta H."/>
        </authorList>
    </citation>
    <scope>NUCLEOTIDE SEQUENCE [LARGE SCALE GENOMIC DNA]</scope>
    <source>
        <strain evidence="2 3">JCM 10874</strain>
    </source>
</reference>
<gene>
    <name evidence="2" type="ORF">SCLO_1027270</name>
</gene>
<evidence type="ECO:0000313" key="3">
    <source>
        <dbReference type="Proteomes" id="UP000218272"/>
    </source>
</evidence>
<dbReference type="KEGG" id="sclo:SCLO_1027270"/>
<sequence>MSLARQHRERVLAAKSVASAPEGGAEHVPAADFPPAAGATNATPEQRAAAQIGLRLTHDLRRLKEIKSIDMKVDAKRQMLPEYRDWLLGLLEADQGVGTGTAAEVAPTVMVWLIDVGDYDAALRIADFLMRHDVPMPSRYNRDVATVLVEEIADAAIKAQNAGEAFDLAILSRVDDLTETVDMHDEARAKLMKALGIELLLRAEDADAQEAPTALNLALTALREAHRLNDRVGVKDRIKRAEKLLAACAAAAPATEQGGDTAA</sequence>
<dbReference type="InterPro" id="IPR010270">
    <property type="entry name" value="Phage_P2_GpM"/>
</dbReference>